<comment type="similarity">
    <text evidence="1 8">Belongs to the peptidase A1 family.</text>
</comment>
<feature type="active site" evidence="6">
    <location>
        <position position="288"/>
    </location>
</feature>
<reference evidence="12" key="1">
    <citation type="journal article" date="2023" name="Mol. Phylogenet. Evol.">
        <title>Genome-scale phylogeny and comparative genomics of the fungal order Sordariales.</title>
        <authorList>
            <person name="Hensen N."/>
            <person name="Bonometti L."/>
            <person name="Westerberg I."/>
            <person name="Brannstrom I.O."/>
            <person name="Guillou S."/>
            <person name="Cros-Aarteil S."/>
            <person name="Calhoun S."/>
            <person name="Haridas S."/>
            <person name="Kuo A."/>
            <person name="Mondo S."/>
            <person name="Pangilinan J."/>
            <person name="Riley R."/>
            <person name="LaButti K."/>
            <person name="Andreopoulos B."/>
            <person name="Lipzen A."/>
            <person name="Chen C."/>
            <person name="Yan M."/>
            <person name="Daum C."/>
            <person name="Ng V."/>
            <person name="Clum A."/>
            <person name="Steindorff A."/>
            <person name="Ohm R.A."/>
            <person name="Martin F."/>
            <person name="Silar P."/>
            <person name="Natvig D.O."/>
            <person name="Lalanne C."/>
            <person name="Gautier V."/>
            <person name="Ament-Velasquez S.L."/>
            <person name="Kruys A."/>
            <person name="Hutchinson M.I."/>
            <person name="Powell A.J."/>
            <person name="Barry K."/>
            <person name="Miller A.N."/>
            <person name="Grigoriev I.V."/>
            <person name="Debuchy R."/>
            <person name="Gladieux P."/>
            <person name="Hiltunen Thoren M."/>
            <person name="Johannesson H."/>
        </authorList>
    </citation>
    <scope>NUCLEOTIDE SEQUENCE</scope>
    <source>
        <strain evidence="12">SMH4131-1</strain>
    </source>
</reference>
<keyword evidence="5 8" id="KW-0378">Hydrolase</keyword>
<dbReference type="SUPFAM" id="SSF50630">
    <property type="entry name" value="Acid proteases"/>
    <property type="match status" value="1"/>
</dbReference>
<dbReference type="InterPro" id="IPR021109">
    <property type="entry name" value="Peptidase_aspartic_dom_sf"/>
</dbReference>
<evidence type="ECO:0000256" key="7">
    <source>
        <dbReference type="PIRSR" id="PIRSR601461-2"/>
    </source>
</evidence>
<dbReference type="PANTHER" id="PTHR47966:SF65">
    <property type="entry name" value="ASPARTIC-TYPE ENDOPEPTIDASE"/>
    <property type="match status" value="1"/>
</dbReference>
<keyword evidence="3 10" id="KW-0732">Signal</keyword>
<keyword evidence="7" id="KW-1015">Disulfide bond</keyword>
<gene>
    <name evidence="12" type="ORF">B0T19DRAFT_396364</name>
</gene>
<dbReference type="InterPro" id="IPR001969">
    <property type="entry name" value="Aspartic_peptidase_AS"/>
</dbReference>
<evidence type="ECO:0000256" key="8">
    <source>
        <dbReference type="RuleBase" id="RU000454"/>
    </source>
</evidence>
<evidence type="ECO:0000256" key="4">
    <source>
        <dbReference type="ARBA" id="ARBA00022750"/>
    </source>
</evidence>
<feature type="disulfide bond" evidence="7">
    <location>
        <begin position="326"/>
        <end position="380"/>
    </location>
</feature>
<sequence length="541" mass="56593">MKTVSLTALLTLACSVSGVAAQHVQFSLNRGIPGLRLGSPSPLSRRQAYTEILANNITGGLYFIDVEVGTPGQTVTLALDTGSSDAWLVAPNADLCTSKALQGYYADSCSPTYNYKKSSSYKLVRTSGFQIQYLDGSVASGDYISDNFSIGDVTIKSLQMGYATETVRGTGILGIGFSANEATTKTYPNLIDELFNQGLIGSKAYSLYLNDRRSDAGNILLGGIDTDKYIGKLDVLPIVTDPVFGEDTSTGPSAFVVGLSGMSLEYTNGSNVEIISPRIKSSYPAILDSGTTLTYLPDYLAQQIFDKFGAVTDARKRGTGLTLIDCELLNAEPDLIMTFRFGNSTAGQSTIDVPIWEMVLDILQGYEDLLPSNLPWDHACLFGIQSTGPFESSGSVTNGNFALLGETFLRSAYVVYDLTHVQIGMAQANLNSTTSTIVELSAKDAGLPSPSGVKAQQQTPSSTVSSSSSSSSPTETSSLSPTSSGSSSTGTGSGSGTTTTAPTAGVTSEAKNGALSRRPGSGGMWSVLAAAIFVGGTMVVL</sequence>
<name>A0AAE0J5L1_9PEZI</name>
<evidence type="ECO:0000256" key="9">
    <source>
        <dbReference type="SAM" id="MobiDB-lite"/>
    </source>
</evidence>
<evidence type="ECO:0000256" key="1">
    <source>
        <dbReference type="ARBA" id="ARBA00007447"/>
    </source>
</evidence>
<organism evidence="12 13">
    <name type="scientific">Cercophora scortea</name>
    <dbReference type="NCBI Taxonomy" id="314031"/>
    <lineage>
        <taxon>Eukaryota</taxon>
        <taxon>Fungi</taxon>
        <taxon>Dikarya</taxon>
        <taxon>Ascomycota</taxon>
        <taxon>Pezizomycotina</taxon>
        <taxon>Sordariomycetes</taxon>
        <taxon>Sordariomycetidae</taxon>
        <taxon>Sordariales</taxon>
        <taxon>Lasiosphaeriaceae</taxon>
        <taxon>Cercophora</taxon>
    </lineage>
</organism>
<protein>
    <submittedName>
        <fullName evidence="12">Aspartic peptidase domain-containing protein</fullName>
    </submittedName>
</protein>
<evidence type="ECO:0000256" key="10">
    <source>
        <dbReference type="SAM" id="SignalP"/>
    </source>
</evidence>
<feature type="domain" description="Peptidase A1" evidence="11">
    <location>
        <begin position="62"/>
        <end position="426"/>
    </location>
</feature>
<dbReference type="CDD" id="cd05474">
    <property type="entry name" value="SAP_like"/>
    <property type="match status" value="1"/>
</dbReference>
<evidence type="ECO:0000313" key="12">
    <source>
        <dbReference type="EMBL" id="KAK3336636.1"/>
    </source>
</evidence>
<dbReference type="PROSITE" id="PS51767">
    <property type="entry name" value="PEPTIDASE_A1"/>
    <property type="match status" value="1"/>
</dbReference>
<keyword evidence="2 8" id="KW-0645">Protease</keyword>
<accession>A0AAE0J5L1</accession>
<proteinExistence type="inferred from homology"/>
<evidence type="ECO:0000313" key="13">
    <source>
        <dbReference type="Proteomes" id="UP001286456"/>
    </source>
</evidence>
<dbReference type="InterPro" id="IPR033876">
    <property type="entry name" value="SAP-like"/>
</dbReference>
<dbReference type="AlphaFoldDB" id="A0AAE0J5L1"/>
<feature type="compositionally biased region" description="Low complexity" evidence="9">
    <location>
        <begin position="459"/>
        <end position="509"/>
    </location>
</feature>
<dbReference type="PRINTS" id="PR00792">
    <property type="entry name" value="PEPSIN"/>
</dbReference>
<keyword evidence="4 8" id="KW-0064">Aspartyl protease</keyword>
<dbReference type="Gene3D" id="2.40.70.10">
    <property type="entry name" value="Acid Proteases"/>
    <property type="match status" value="2"/>
</dbReference>
<feature type="region of interest" description="Disordered" evidence="9">
    <location>
        <begin position="446"/>
        <end position="521"/>
    </location>
</feature>
<dbReference type="PROSITE" id="PS00141">
    <property type="entry name" value="ASP_PROTEASE"/>
    <property type="match status" value="1"/>
</dbReference>
<evidence type="ECO:0000256" key="6">
    <source>
        <dbReference type="PIRSR" id="PIRSR601461-1"/>
    </source>
</evidence>
<evidence type="ECO:0000256" key="5">
    <source>
        <dbReference type="ARBA" id="ARBA00022801"/>
    </source>
</evidence>
<dbReference type="InterPro" id="IPR033121">
    <property type="entry name" value="PEPTIDASE_A1"/>
</dbReference>
<dbReference type="GO" id="GO:0004190">
    <property type="term" value="F:aspartic-type endopeptidase activity"/>
    <property type="evidence" value="ECO:0007669"/>
    <property type="project" value="UniProtKB-KW"/>
</dbReference>
<feature type="active site" evidence="6">
    <location>
        <position position="80"/>
    </location>
</feature>
<evidence type="ECO:0000259" key="11">
    <source>
        <dbReference type="PROSITE" id="PS51767"/>
    </source>
</evidence>
<dbReference type="GO" id="GO:0006508">
    <property type="term" value="P:proteolysis"/>
    <property type="evidence" value="ECO:0007669"/>
    <property type="project" value="UniProtKB-KW"/>
</dbReference>
<comment type="caution">
    <text evidence="12">The sequence shown here is derived from an EMBL/GenBank/DDBJ whole genome shotgun (WGS) entry which is preliminary data.</text>
</comment>
<evidence type="ECO:0000256" key="2">
    <source>
        <dbReference type="ARBA" id="ARBA00022670"/>
    </source>
</evidence>
<dbReference type="EMBL" id="JAUEPO010000001">
    <property type="protein sequence ID" value="KAK3336636.1"/>
    <property type="molecule type" value="Genomic_DNA"/>
</dbReference>
<dbReference type="InterPro" id="IPR001461">
    <property type="entry name" value="Aspartic_peptidase_A1"/>
</dbReference>
<dbReference type="Proteomes" id="UP001286456">
    <property type="component" value="Unassembled WGS sequence"/>
</dbReference>
<reference evidence="12" key="2">
    <citation type="submission" date="2023-06" db="EMBL/GenBank/DDBJ databases">
        <authorList>
            <consortium name="Lawrence Berkeley National Laboratory"/>
            <person name="Haridas S."/>
            <person name="Hensen N."/>
            <person name="Bonometti L."/>
            <person name="Westerberg I."/>
            <person name="Brannstrom I.O."/>
            <person name="Guillou S."/>
            <person name="Cros-Aarteil S."/>
            <person name="Calhoun S."/>
            <person name="Kuo A."/>
            <person name="Mondo S."/>
            <person name="Pangilinan J."/>
            <person name="Riley R."/>
            <person name="Labutti K."/>
            <person name="Andreopoulos B."/>
            <person name="Lipzen A."/>
            <person name="Chen C."/>
            <person name="Yanf M."/>
            <person name="Daum C."/>
            <person name="Ng V."/>
            <person name="Clum A."/>
            <person name="Steindorff A."/>
            <person name="Ohm R."/>
            <person name="Martin F."/>
            <person name="Silar P."/>
            <person name="Natvig D."/>
            <person name="Lalanne C."/>
            <person name="Gautier V."/>
            <person name="Ament-Velasquez S.L."/>
            <person name="Kruys A."/>
            <person name="Hutchinson M.I."/>
            <person name="Powell A.J."/>
            <person name="Barry K."/>
            <person name="Miller A.N."/>
            <person name="Grigoriev I.V."/>
            <person name="Debuchy R."/>
            <person name="Gladieux P."/>
            <person name="Thoren M.H."/>
            <person name="Johannesson H."/>
        </authorList>
    </citation>
    <scope>NUCLEOTIDE SEQUENCE</scope>
    <source>
        <strain evidence="12">SMH4131-1</strain>
    </source>
</reference>
<keyword evidence="13" id="KW-1185">Reference proteome</keyword>
<dbReference type="Pfam" id="PF00026">
    <property type="entry name" value="Asp"/>
    <property type="match status" value="1"/>
</dbReference>
<feature type="chain" id="PRO_5042003328" evidence="10">
    <location>
        <begin position="22"/>
        <end position="541"/>
    </location>
</feature>
<evidence type="ECO:0000256" key="3">
    <source>
        <dbReference type="ARBA" id="ARBA00022729"/>
    </source>
</evidence>
<dbReference type="PANTHER" id="PTHR47966">
    <property type="entry name" value="BETA-SITE APP-CLEAVING ENZYME, ISOFORM A-RELATED"/>
    <property type="match status" value="1"/>
</dbReference>
<feature type="signal peptide" evidence="10">
    <location>
        <begin position="1"/>
        <end position="21"/>
    </location>
</feature>